<dbReference type="Gene3D" id="2.40.128.20">
    <property type="match status" value="1"/>
</dbReference>
<proteinExistence type="predicted"/>
<dbReference type="Proteomes" id="UP001392437">
    <property type="component" value="Unassembled WGS sequence"/>
</dbReference>
<keyword evidence="3" id="KW-1185">Reference proteome</keyword>
<dbReference type="Pfam" id="PF10703">
    <property type="entry name" value="MoaF"/>
    <property type="match status" value="1"/>
</dbReference>
<evidence type="ECO:0000259" key="1">
    <source>
        <dbReference type="Pfam" id="PF10703"/>
    </source>
</evidence>
<feature type="domain" description="Molybdenum cofactor biosynthesis protein F N-terminal" evidence="1">
    <location>
        <begin position="16"/>
        <end position="123"/>
    </location>
</feature>
<gene>
    <name evidence="2" type="ORF">PG999_007887</name>
</gene>
<accession>A0AAW0QVN2</accession>
<comment type="caution">
    <text evidence="2">The sequence shown here is derived from an EMBL/GenBank/DDBJ whole genome shotgun (WGS) entry which is preliminary data.</text>
</comment>
<dbReference type="EMBL" id="JAQQWP010000007">
    <property type="protein sequence ID" value="KAK8109750.1"/>
    <property type="molecule type" value="Genomic_DNA"/>
</dbReference>
<organism evidence="2 3">
    <name type="scientific">Apiospora kogelbergensis</name>
    <dbReference type="NCBI Taxonomy" id="1337665"/>
    <lineage>
        <taxon>Eukaryota</taxon>
        <taxon>Fungi</taxon>
        <taxon>Dikarya</taxon>
        <taxon>Ascomycota</taxon>
        <taxon>Pezizomycotina</taxon>
        <taxon>Sordariomycetes</taxon>
        <taxon>Xylariomycetidae</taxon>
        <taxon>Amphisphaeriales</taxon>
        <taxon>Apiosporaceae</taxon>
        <taxon>Apiospora</taxon>
    </lineage>
</organism>
<evidence type="ECO:0000313" key="2">
    <source>
        <dbReference type="EMBL" id="KAK8109750.1"/>
    </source>
</evidence>
<name>A0AAW0QVN2_9PEZI</name>
<evidence type="ECO:0000313" key="3">
    <source>
        <dbReference type="Proteomes" id="UP001392437"/>
    </source>
</evidence>
<sequence length="130" mass="14689">MAQKEASVVGYVPQDQWPTLEAMADGFHEHLMDPSPHLAGKTIKYTFDNSWRIKHEFHATTLKWTILKGEDAGSSGDAEYKAYEVRSGIFIVDFYKEDHKQLITLLLDLPSGQLKVSVSGFTDKSGERRT</sequence>
<reference evidence="2 3" key="1">
    <citation type="submission" date="2023-01" db="EMBL/GenBank/DDBJ databases">
        <title>Analysis of 21 Apiospora genomes using comparative genomics revels a genus with tremendous synthesis potential of carbohydrate active enzymes and secondary metabolites.</title>
        <authorList>
            <person name="Sorensen T."/>
        </authorList>
    </citation>
    <scope>NUCLEOTIDE SEQUENCE [LARGE SCALE GENOMIC DNA]</scope>
    <source>
        <strain evidence="2 3">CBS 117206</strain>
    </source>
</reference>
<dbReference type="AlphaFoldDB" id="A0AAW0QVN2"/>
<dbReference type="InterPro" id="IPR012674">
    <property type="entry name" value="Calycin"/>
</dbReference>
<protein>
    <submittedName>
        <fullName evidence="2">Molybdenum cofactor biosynthesis protein F</fullName>
    </submittedName>
</protein>
<dbReference type="InterPro" id="IPR024724">
    <property type="entry name" value="MoaF_N"/>
</dbReference>